<keyword evidence="2" id="KW-1185">Reference proteome</keyword>
<evidence type="ECO:0000313" key="1">
    <source>
        <dbReference type="EMBL" id="TNV77828.1"/>
    </source>
</evidence>
<evidence type="ECO:0000313" key="2">
    <source>
        <dbReference type="Proteomes" id="UP000785679"/>
    </source>
</evidence>
<dbReference type="EMBL" id="RRYP01011289">
    <property type="protein sequence ID" value="TNV77828.1"/>
    <property type="molecule type" value="Genomic_DNA"/>
</dbReference>
<protein>
    <submittedName>
        <fullName evidence="1">Uncharacterized protein</fullName>
    </submittedName>
</protein>
<accession>A0A8J8NM41</accession>
<dbReference type="AlphaFoldDB" id="A0A8J8NM41"/>
<reference evidence="1" key="1">
    <citation type="submission" date="2019-06" db="EMBL/GenBank/DDBJ databases">
        <authorList>
            <person name="Zheng W."/>
        </authorList>
    </citation>
    <scope>NUCLEOTIDE SEQUENCE</scope>
    <source>
        <strain evidence="1">QDHG01</strain>
    </source>
</reference>
<name>A0A8J8NM41_HALGN</name>
<comment type="caution">
    <text evidence="1">The sequence shown here is derived from an EMBL/GenBank/DDBJ whole genome shotgun (WGS) entry which is preliminary data.</text>
</comment>
<sequence length="109" mass="13004">MMMEIKYTPNTLMMQHFKFYQEQFMGFIPHINYLFHTPPSRQQILTLQKNLTTLRISMQIPSIFALLRLEQFAHAFQVIMRMNFCQNGFISSSILFHKLNALISFLQLN</sequence>
<proteinExistence type="predicted"/>
<organism evidence="1 2">
    <name type="scientific">Halteria grandinella</name>
    <dbReference type="NCBI Taxonomy" id="5974"/>
    <lineage>
        <taxon>Eukaryota</taxon>
        <taxon>Sar</taxon>
        <taxon>Alveolata</taxon>
        <taxon>Ciliophora</taxon>
        <taxon>Intramacronucleata</taxon>
        <taxon>Spirotrichea</taxon>
        <taxon>Stichotrichia</taxon>
        <taxon>Sporadotrichida</taxon>
        <taxon>Halteriidae</taxon>
        <taxon>Halteria</taxon>
    </lineage>
</organism>
<dbReference type="Proteomes" id="UP000785679">
    <property type="component" value="Unassembled WGS sequence"/>
</dbReference>
<gene>
    <name evidence="1" type="ORF">FGO68_gene12723</name>
</gene>